<dbReference type="Proteomes" id="UP001519345">
    <property type="component" value="Unassembled WGS sequence"/>
</dbReference>
<dbReference type="PANTHER" id="PTHR42692:SF1">
    <property type="entry name" value="NUCLEOTIDE PYROPHOSPHOHYDROLASE"/>
    <property type="match status" value="1"/>
</dbReference>
<evidence type="ECO:0000259" key="2">
    <source>
        <dbReference type="Pfam" id="PF03819"/>
    </source>
</evidence>
<dbReference type="SUPFAM" id="SSF101386">
    <property type="entry name" value="all-alpha NTP pyrophosphatases"/>
    <property type="match status" value="1"/>
</dbReference>
<feature type="domain" description="NTP pyrophosphohydrolase MazG-like" evidence="2">
    <location>
        <begin position="1"/>
        <end position="74"/>
    </location>
</feature>
<dbReference type="EMBL" id="JAGGKX010000007">
    <property type="protein sequence ID" value="MBP1969592.1"/>
    <property type="molecule type" value="Genomic_DNA"/>
</dbReference>
<evidence type="ECO:0000313" key="3">
    <source>
        <dbReference type="EMBL" id="MBP1969592.1"/>
    </source>
</evidence>
<accession>A0ABS4IF67</accession>
<dbReference type="InterPro" id="IPR012359">
    <property type="entry name" value="MazG-related_YpjD"/>
</dbReference>
<keyword evidence="4" id="KW-1185">Reference proteome</keyword>
<keyword evidence="3" id="KW-0378">Hydrolase</keyword>
<comment type="caution">
    <text evidence="3">The sequence shown here is derived from an EMBL/GenBank/DDBJ whole genome shotgun (WGS) entry which is preliminary data.</text>
</comment>
<gene>
    <name evidence="3" type="ORF">J2Z83_001699</name>
</gene>
<dbReference type="Gene3D" id="1.10.287.1080">
    <property type="entry name" value="MazG-like"/>
    <property type="match status" value="1"/>
</dbReference>
<protein>
    <submittedName>
        <fullName evidence="3">NTP pyrophosphatase (Non-canonical NTP hydrolase)</fullName>
    </submittedName>
</protein>
<reference evidence="3 4" key="1">
    <citation type="submission" date="2021-03" db="EMBL/GenBank/DDBJ databases">
        <title>Genomic Encyclopedia of Type Strains, Phase IV (KMG-IV): sequencing the most valuable type-strain genomes for metagenomic binning, comparative biology and taxonomic classification.</title>
        <authorList>
            <person name="Goeker M."/>
        </authorList>
    </citation>
    <scope>NUCLEOTIDE SEQUENCE [LARGE SCALE GENOMIC DNA]</scope>
    <source>
        <strain evidence="3 4">DSM 25609</strain>
    </source>
</reference>
<feature type="region of interest" description="Disordered" evidence="1">
    <location>
        <begin position="1"/>
        <end position="31"/>
    </location>
</feature>
<sequence>MARLSEEVGELAREVNHHHGEKPKKTTEKEKTIEEELGDILFVLSCFANSLEIDMSEAFDIAINKIETRDKDRWTYKD</sequence>
<name>A0ABS4IF67_9BACI</name>
<dbReference type="Pfam" id="PF03819">
    <property type="entry name" value="MazG"/>
    <property type="match status" value="1"/>
</dbReference>
<dbReference type="PIRSF" id="PIRSF029904">
    <property type="entry name" value="UCP029904_pph"/>
    <property type="match status" value="1"/>
</dbReference>
<evidence type="ECO:0000313" key="4">
    <source>
        <dbReference type="Proteomes" id="UP001519345"/>
    </source>
</evidence>
<organism evidence="3 4">
    <name type="scientific">Virgibacillus natechei</name>
    <dbReference type="NCBI Taxonomy" id="1216297"/>
    <lineage>
        <taxon>Bacteria</taxon>
        <taxon>Bacillati</taxon>
        <taxon>Bacillota</taxon>
        <taxon>Bacilli</taxon>
        <taxon>Bacillales</taxon>
        <taxon>Bacillaceae</taxon>
        <taxon>Virgibacillus</taxon>
    </lineage>
</organism>
<dbReference type="GO" id="GO:0016787">
    <property type="term" value="F:hydrolase activity"/>
    <property type="evidence" value="ECO:0007669"/>
    <property type="project" value="UniProtKB-KW"/>
</dbReference>
<dbReference type="PANTHER" id="PTHR42692">
    <property type="entry name" value="NUCLEOTIDE PYROPHOSPHOHYDROLASE"/>
    <property type="match status" value="1"/>
</dbReference>
<evidence type="ECO:0000256" key="1">
    <source>
        <dbReference type="SAM" id="MobiDB-lite"/>
    </source>
</evidence>
<dbReference type="InterPro" id="IPR004518">
    <property type="entry name" value="MazG-like_dom"/>
</dbReference>
<proteinExistence type="predicted"/>
<dbReference type="InterPro" id="IPR047046">
    <property type="entry name" value="YpjD/YvdC"/>
</dbReference>